<protein>
    <recommendedName>
        <fullName evidence="3">DNA repair protein REV1</fullName>
    </recommendedName>
</protein>
<dbReference type="SUPFAM" id="SSF52113">
    <property type="entry name" value="BRCT domain"/>
    <property type="match status" value="1"/>
</dbReference>
<dbReference type="InterPro" id="IPR001126">
    <property type="entry name" value="UmuC"/>
</dbReference>
<dbReference type="STRING" id="1314771.A0A197JD59"/>
<dbReference type="Gene3D" id="3.40.1170.60">
    <property type="match status" value="1"/>
</dbReference>
<keyword evidence="6" id="KW-0548">Nucleotidyltransferase</keyword>
<evidence type="ECO:0000256" key="10">
    <source>
        <dbReference type="ARBA" id="ARBA00023125"/>
    </source>
</evidence>
<evidence type="ECO:0000313" key="16">
    <source>
        <dbReference type="EMBL" id="OAQ22958.1"/>
    </source>
</evidence>
<feature type="region of interest" description="Disordered" evidence="13">
    <location>
        <begin position="873"/>
        <end position="902"/>
    </location>
</feature>
<dbReference type="PROSITE" id="PS50172">
    <property type="entry name" value="BRCT"/>
    <property type="match status" value="1"/>
</dbReference>
<dbReference type="Pfam" id="PF00817">
    <property type="entry name" value="IMS"/>
    <property type="match status" value="1"/>
</dbReference>
<dbReference type="GO" id="GO:0003887">
    <property type="term" value="F:DNA-directed DNA polymerase activity"/>
    <property type="evidence" value="ECO:0007669"/>
    <property type="project" value="InterPro"/>
</dbReference>
<evidence type="ECO:0000256" key="11">
    <source>
        <dbReference type="ARBA" id="ARBA00023204"/>
    </source>
</evidence>
<comment type="similarity">
    <text evidence="2">Belongs to the DNA polymerase type-Y family.</text>
</comment>
<evidence type="ECO:0000256" key="8">
    <source>
        <dbReference type="ARBA" id="ARBA00022763"/>
    </source>
</evidence>
<feature type="region of interest" description="Disordered" evidence="13">
    <location>
        <begin position="132"/>
        <end position="165"/>
    </location>
</feature>
<dbReference type="InterPro" id="IPR025527">
    <property type="entry name" value="HUWE1/Rev1_UBM"/>
</dbReference>
<keyword evidence="8" id="KW-0227">DNA damage</keyword>
<feature type="region of interest" description="Disordered" evidence="13">
    <location>
        <begin position="1124"/>
        <end position="1202"/>
    </location>
</feature>
<evidence type="ECO:0000259" key="15">
    <source>
        <dbReference type="PROSITE" id="PS50173"/>
    </source>
</evidence>
<dbReference type="EMBL" id="KV442135">
    <property type="protein sequence ID" value="OAQ22958.1"/>
    <property type="molecule type" value="Genomic_DNA"/>
</dbReference>
<feature type="compositionally biased region" description="Basic and acidic residues" evidence="13">
    <location>
        <begin position="1302"/>
        <end position="1320"/>
    </location>
</feature>
<keyword evidence="12" id="KW-0539">Nucleus</keyword>
<keyword evidence="4" id="KW-0237">DNA synthesis</keyword>
<dbReference type="Pfam" id="PF11799">
    <property type="entry name" value="IMS_C"/>
    <property type="match status" value="1"/>
</dbReference>
<evidence type="ECO:0000259" key="14">
    <source>
        <dbReference type="PROSITE" id="PS50172"/>
    </source>
</evidence>
<keyword evidence="10" id="KW-0238">DNA-binding</keyword>
<dbReference type="FunFam" id="3.30.1490.100:FF:000001">
    <property type="entry name" value="DNA repair protein REV1"/>
    <property type="match status" value="1"/>
</dbReference>
<dbReference type="Gene3D" id="1.20.58.1280">
    <property type="entry name" value="DNA repair protein Rev1, C-terminal domain"/>
    <property type="match status" value="1"/>
</dbReference>
<feature type="region of interest" description="Disordered" evidence="13">
    <location>
        <begin position="1241"/>
        <end position="1270"/>
    </location>
</feature>
<dbReference type="SUPFAM" id="SSF100879">
    <property type="entry name" value="Lesion bypass DNA polymerase (Y-family), little finger domain"/>
    <property type="match status" value="1"/>
</dbReference>
<feature type="compositionally biased region" description="Polar residues" evidence="13">
    <location>
        <begin position="885"/>
        <end position="894"/>
    </location>
</feature>
<dbReference type="CDD" id="cd17719">
    <property type="entry name" value="BRCT_Rev1"/>
    <property type="match status" value="1"/>
</dbReference>
<keyword evidence="11" id="KW-0234">DNA repair</keyword>
<dbReference type="GO" id="GO:0006281">
    <property type="term" value="P:DNA repair"/>
    <property type="evidence" value="ECO:0007669"/>
    <property type="project" value="UniProtKB-KW"/>
</dbReference>
<dbReference type="InterPro" id="IPR038401">
    <property type="entry name" value="Rev1_C_sf"/>
</dbReference>
<dbReference type="Pfam" id="PF14377">
    <property type="entry name" value="UBM"/>
    <property type="match status" value="2"/>
</dbReference>
<feature type="region of interest" description="Disordered" evidence="13">
    <location>
        <begin position="1302"/>
        <end position="1325"/>
    </location>
</feature>
<dbReference type="GO" id="GO:0017125">
    <property type="term" value="F:deoxycytidyl transferase activity"/>
    <property type="evidence" value="ECO:0007669"/>
    <property type="project" value="TreeGrafter"/>
</dbReference>
<feature type="domain" description="UmuC" evidence="15">
    <location>
        <begin position="415"/>
        <end position="599"/>
    </location>
</feature>
<keyword evidence="5" id="KW-0808">Transferase</keyword>
<dbReference type="InterPro" id="IPR053848">
    <property type="entry name" value="IMS_HHH_1"/>
</dbReference>
<dbReference type="GO" id="GO:0003684">
    <property type="term" value="F:damaged DNA binding"/>
    <property type="evidence" value="ECO:0007669"/>
    <property type="project" value="InterPro"/>
</dbReference>
<sequence>MEREKPDNPYEAIGYGDFGSYFKNKKIKLQLQQDEIAALVEDELPQIFEGVIVYVNGYTDPPIHGGEFTQFLSKSRITHIIASNLTQSKMKEFRNYKVAKPEWVTESVKANKLLPWHNFSTIRIPGSLTQFRSGSQTTKSGSATVSASGGSAHLAKPTDESNPYQTQAETDVDMVNNYTNHSSHQTTVPDTIAVPSLSNIVAEDSIEIDDALAMQDTPEAEIEAALEDMDGEDSFFEGLDLDQLDYQLTPPTHEPPAEQQPPADITPPEQDLLPFTQVPIDSPSESPPQPQRPRPMDPPPLPIPVYKPLGFNPYTRAGLPGMMPIPESENTIKTTEIVGSQVEPDSQDNRHPTIIELSVPWNRQNCSIQPGFVEKFYQSSRLHYLSTWKAKLRDVTTKLQKDRPPVATKSDHKTIMHIDFDCFFASVATRGKPELQVKPIAVAHGTGGSTSNSEIASCNYLARDFGVKNGMQLLKARTLCPDLVVVPYEFQQYEDISIEFYKILLGYADELQAVSVDEALVDISSKCLPTWGAGPNGSQLSASRSQDGDLSRMNPAAFALKVREEIFLATGCHASVGIGPNILLAKLSTKRAKPHGQYIWPSPPGSSKTLEELQGAVPDLIEESEEDPSPPASANMSFTLSYEPPPVVRKSVSRKEPVVKDLPGVGYKISQDLLERLNVRTLHQLQQVAREQLQVVCGMKTGDLLYNSCRGIDETTLAADRDKARQSVSAEISWGVRFENHQQVDVFMRDLAQEVSKRLKEIDRKGKSIVLKIMKRKAFVKGAWKHLGHGPVDQFARTGQLPLYTDDPDLIANEALRLLNYFRFDVLDLRGLGIQVLKLNNDVVNTVSKAAFAFPETKNQTTLTSAMFQQKSTAVNPRAVDDSEPSLQPPSATAAQEPLHPAVERRVEPEKPIMEIDKGIFKELPKDIQDELLRDHNLVFLNEDISDASGGGAVAMVEGGGTPVAEQQASAQKHELTPWSQLDPRELMVLSTPAMRNALKEYAELKQTDRGKGRRSSITDNTSSRPPPATTVTTSPGLEVNDHLHGNSFLPSPSKLDRSVLQALPPEIRAEIEQEYTHIMENHELIRKLAQPGGSGGGSGGAGTSTGLQSRAPTTMAMTVGHDHLVPDHQVTSRPKTPGRGKPRGRPRGSRARGGRGRGAINEYPERVDDVHHGDGSTTATNVQAQVKKAPAAHKQQQQPEVPELDADFLAALPQDIRAEVEAAHRVELIKTRRRQEAELAAQRDAASAATRQGSGGGAAGTGLNERQQGPVLERPTLMGKREIGDLRVLLTQWVQSTLVEQDLRRSGSRKKDEAKEGGDGRGGGVEMTMFDEGPNPDDVQSFVDFVARVLVMERDLERVRLLLRYLRRRIEDNERQIEQDVRVKGGKQVEVGVAMTWRQAFEWVLSVAKQLVVHIYGGSFDFD</sequence>
<dbReference type="OrthoDB" id="427711at2759"/>
<dbReference type="PANTHER" id="PTHR45990">
    <property type="entry name" value="DNA REPAIR PROTEIN REV1"/>
    <property type="match status" value="1"/>
</dbReference>
<keyword evidence="9" id="KW-0460">Magnesium</keyword>
<evidence type="ECO:0000256" key="7">
    <source>
        <dbReference type="ARBA" id="ARBA00022723"/>
    </source>
</evidence>
<dbReference type="InterPro" id="IPR043502">
    <property type="entry name" value="DNA/RNA_pol_sf"/>
</dbReference>
<evidence type="ECO:0000256" key="4">
    <source>
        <dbReference type="ARBA" id="ARBA00022634"/>
    </source>
</evidence>
<feature type="compositionally biased region" description="Pro residues" evidence="13">
    <location>
        <begin position="285"/>
        <end position="302"/>
    </location>
</feature>
<dbReference type="InterPro" id="IPR036420">
    <property type="entry name" value="BRCT_dom_sf"/>
</dbReference>
<dbReference type="Gene3D" id="3.30.70.270">
    <property type="match status" value="1"/>
</dbReference>
<dbReference type="Pfam" id="PF21999">
    <property type="entry name" value="IMS_HHH_1"/>
    <property type="match status" value="1"/>
</dbReference>
<dbReference type="InterPro" id="IPR043128">
    <property type="entry name" value="Rev_trsase/Diguanyl_cyclase"/>
</dbReference>
<comment type="subcellular location">
    <subcellularLocation>
        <location evidence="1">Nucleus</location>
    </subcellularLocation>
</comment>
<dbReference type="GO" id="GO:0046872">
    <property type="term" value="F:metal ion binding"/>
    <property type="evidence" value="ECO:0007669"/>
    <property type="project" value="UniProtKB-KW"/>
</dbReference>
<dbReference type="SMART" id="SM00292">
    <property type="entry name" value="BRCT"/>
    <property type="match status" value="1"/>
</dbReference>
<evidence type="ECO:0000256" key="12">
    <source>
        <dbReference type="ARBA" id="ARBA00023242"/>
    </source>
</evidence>
<feature type="compositionally biased region" description="Gly residues" evidence="13">
    <location>
        <begin position="1093"/>
        <end position="1104"/>
    </location>
</feature>
<dbReference type="GO" id="GO:0042276">
    <property type="term" value="P:error-prone translesion synthesis"/>
    <property type="evidence" value="ECO:0007669"/>
    <property type="project" value="TreeGrafter"/>
</dbReference>
<evidence type="ECO:0000256" key="1">
    <source>
        <dbReference type="ARBA" id="ARBA00004123"/>
    </source>
</evidence>
<dbReference type="Gene3D" id="6.10.250.1490">
    <property type="match status" value="1"/>
</dbReference>
<dbReference type="Gene3D" id="3.40.50.10190">
    <property type="entry name" value="BRCT domain"/>
    <property type="match status" value="1"/>
</dbReference>
<gene>
    <name evidence="16" type="ORF">K457DRAFT_36878</name>
</gene>
<dbReference type="SUPFAM" id="SSF56672">
    <property type="entry name" value="DNA/RNA polymerases"/>
    <property type="match status" value="2"/>
</dbReference>
<dbReference type="GO" id="GO:0005634">
    <property type="term" value="C:nucleus"/>
    <property type="evidence" value="ECO:0007669"/>
    <property type="project" value="UniProtKB-SubCell"/>
</dbReference>
<evidence type="ECO:0000256" key="3">
    <source>
        <dbReference type="ARBA" id="ARBA00020399"/>
    </source>
</evidence>
<dbReference type="InterPro" id="IPR001357">
    <property type="entry name" value="BRCT_dom"/>
</dbReference>
<accession>A0A197JD59</accession>
<dbReference type="PANTHER" id="PTHR45990:SF1">
    <property type="entry name" value="DNA REPAIR PROTEIN REV1"/>
    <property type="match status" value="1"/>
</dbReference>
<feature type="compositionally biased region" description="Low complexity" evidence="13">
    <location>
        <begin position="1183"/>
        <end position="1200"/>
    </location>
</feature>
<feature type="region of interest" description="Disordered" evidence="13">
    <location>
        <begin position="246"/>
        <end position="302"/>
    </location>
</feature>
<evidence type="ECO:0000256" key="5">
    <source>
        <dbReference type="ARBA" id="ARBA00022679"/>
    </source>
</evidence>
<dbReference type="Gene3D" id="1.10.150.20">
    <property type="entry name" value="5' to 3' exonuclease, C-terminal subdomain"/>
    <property type="match status" value="1"/>
</dbReference>
<feature type="domain" description="BRCT" evidence="14">
    <location>
        <begin position="43"/>
        <end position="121"/>
    </location>
</feature>
<dbReference type="InterPro" id="IPR036775">
    <property type="entry name" value="DNA_pol_Y-fam_lit_finger_sf"/>
</dbReference>
<feature type="compositionally biased region" description="Polar residues" evidence="13">
    <location>
        <begin position="1016"/>
        <end position="1036"/>
    </location>
</feature>
<evidence type="ECO:0000313" key="17">
    <source>
        <dbReference type="Proteomes" id="UP000078512"/>
    </source>
</evidence>
<dbReference type="Gene3D" id="6.10.250.1630">
    <property type="match status" value="1"/>
</dbReference>
<reference evidence="16 17" key="1">
    <citation type="submission" date="2016-05" db="EMBL/GenBank/DDBJ databases">
        <title>Genome sequencing reveals origins of a unique bacterial endosymbiosis in the earliest lineages of terrestrial Fungi.</title>
        <authorList>
            <consortium name="DOE Joint Genome Institute"/>
            <person name="Uehling J."/>
            <person name="Gryganskyi A."/>
            <person name="Hameed K."/>
            <person name="Tschaplinski T."/>
            <person name="Misztal P."/>
            <person name="Wu S."/>
            <person name="Desiro A."/>
            <person name="Vande Pol N."/>
            <person name="Du Z.-Y."/>
            <person name="Zienkiewicz A."/>
            <person name="Zienkiewicz K."/>
            <person name="Morin E."/>
            <person name="Tisserant E."/>
            <person name="Splivallo R."/>
            <person name="Hainaut M."/>
            <person name="Henrissat B."/>
            <person name="Ohm R."/>
            <person name="Kuo A."/>
            <person name="Yan J."/>
            <person name="Lipzen A."/>
            <person name="Nolan M."/>
            <person name="Labutti K."/>
            <person name="Barry K."/>
            <person name="Goldstein A."/>
            <person name="Labbe J."/>
            <person name="Schadt C."/>
            <person name="Tuskan G."/>
            <person name="Grigoriev I."/>
            <person name="Martin F."/>
            <person name="Vilgalys R."/>
            <person name="Bonito G."/>
        </authorList>
    </citation>
    <scope>NUCLEOTIDE SEQUENCE [LARGE SCALE GENOMIC DNA]</scope>
    <source>
        <strain evidence="16 17">AG-77</strain>
    </source>
</reference>
<evidence type="ECO:0000256" key="2">
    <source>
        <dbReference type="ARBA" id="ARBA00010945"/>
    </source>
</evidence>
<evidence type="ECO:0000256" key="13">
    <source>
        <dbReference type="SAM" id="MobiDB-lite"/>
    </source>
</evidence>
<dbReference type="PROSITE" id="PS50173">
    <property type="entry name" value="UMUC"/>
    <property type="match status" value="1"/>
</dbReference>
<evidence type="ECO:0000256" key="9">
    <source>
        <dbReference type="ARBA" id="ARBA00022842"/>
    </source>
</evidence>
<dbReference type="Gene3D" id="3.30.1490.100">
    <property type="entry name" value="DNA polymerase, Y-family, little finger domain"/>
    <property type="match status" value="1"/>
</dbReference>
<dbReference type="InterPro" id="IPR031991">
    <property type="entry name" value="Rev1_C"/>
</dbReference>
<dbReference type="InterPro" id="IPR017961">
    <property type="entry name" value="DNA_pol_Y-fam_little_finger"/>
</dbReference>
<organism evidence="16 17">
    <name type="scientific">Linnemannia elongata AG-77</name>
    <dbReference type="NCBI Taxonomy" id="1314771"/>
    <lineage>
        <taxon>Eukaryota</taxon>
        <taxon>Fungi</taxon>
        <taxon>Fungi incertae sedis</taxon>
        <taxon>Mucoromycota</taxon>
        <taxon>Mortierellomycotina</taxon>
        <taxon>Mortierellomycetes</taxon>
        <taxon>Mortierellales</taxon>
        <taxon>Mortierellaceae</taxon>
        <taxon>Linnemannia</taxon>
    </lineage>
</organism>
<feature type="compositionally biased region" description="Low complexity" evidence="13">
    <location>
        <begin position="1241"/>
        <end position="1253"/>
    </location>
</feature>
<dbReference type="Proteomes" id="UP000078512">
    <property type="component" value="Unassembled WGS sequence"/>
</dbReference>
<feature type="compositionally biased region" description="Basic and acidic residues" evidence="13">
    <location>
        <begin position="1164"/>
        <end position="1175"/>
    </location>
</feature>
<proteinExistence type="inferred from homology"/>
<name>A0A197JD59_9FUNG</name>
<feature type="region of interest" description="Disordered" evidence="13">
    <location>
        <begin position="1089"/>
        <end position="1109"/>
    </location>
</feature>
<dbReference type="GO" id="GO:0070987">
    <property type="term" value="P:error-free translesion synthesis"/>
    <property type="evidence" value="ECO:0007669"/>
    <property type="project" value="TreeGrafter"/>
</dbReference>
<feature type="region of interest" description="Disordered" evidence="13">
    <location>
        <begin position="1003"/>
        <end position="1053"/>
    </location>
</feature>
<evidence type="ECO:0000256" key="6">
    <source>
        <dbReference type="ARBA" id="ARBA00022695"/>
    </source>
</evidence>
<keyword evidence="17" id="KW-1185">Reference proteome</keyword>
<feature type="compositionally biased region" description="Basic residues" evidence="13">
    <location>
        <begin position="1137"/>
        <end position="1156"/>
    </location>
</feature>
<feature type="compositionally biased region" description="Low complexity" evidence="13">
    <location>
        <begin position="137"/>
        <end position="152"/>
    </location>
</feature>
<keyword evidence="7" id="KW-0479">Metal-binding</keyword>
<dbReference type="Pfam" id="PF16727">
    <property type="entry name" value="REV1_C"/>
    <property type="match status" value="1"/>
</dbReference>